<sequence length="71" mass="8185">MLDRKALLLNLYNCFHVAVLLCWVTQDFELYAAFDPLADKASAIKTCNRVCQWVKDVENEIFLQGASPFSW</sequence>
<reference evidence="2" key="1">
    <citation type="journal article" date="2023" name="G3 (Bethesda)">
        <title>Genome assembly and association tests identify interacting loci associated with vigor, precocity, and sex in interspecific pistachio rootstocks.</title>
        <authorList>
            <person name="Palmer W."/>
            <person name="Jacygrad E."/>
            <person name="Sagayaradj S."/>
            <person name="Cavanaugh K."/>
            <person name="Han R."/>
            <person name="Bertier L."/>
            <person name="Beede B."/>
            <person name="Kafkas S."/>
            <person name="Golino D."/>
            <person name="Preece J."/>
            <person name="Michelmore R."/>
        </authorList>
    </citation>
    <scope>NUCLEOTIDE SEQUENCE [LARGE SCALE GENOMIC DNA]</scope>
</reference>
<name>A0ACC1ABE5_9ROSI</name>
<proteinExistence type="predicted"/>
<keyword evidence="2" id="KW-1185">Reference proteome</keyword>
<dbReference type="EMBL" id="CM047907">
    <property type="protein sequence ID" value="KAJ0083751.1"/>
    <property type="molecule type" value="Genomic_DNA"/>
</dbReference>
<dbReference type="Proteomes" id="UP001164250">
    <property type="component" value="Chromosome 11"/>
</dbReference>
<protein>
    <submittedName>
        <fullName evidence="1">Uncharacterized protein</fullName>
    </submittedName>
</protein>
<gene>
    <name evidence="1" type="ORF">Patl1_30684</name>
</gene>
<accession>A0ACC1ABE5</accession>
<organism evidence="1 2">
    <name type="scientific">Pistacia atlantica</name>
    <dbReference type="NCBI Taxonomy" id="434234"/>
    <lineage>
        <taxon>Eukaryota</taxon>
        <taxon>Viridiplantae</taxon>
        <taxon>Streptophyta</taxon>
        <taxon>Embryophyta</taxon>
        <taxon>Tracheophyta</taxon>
        <taxon>Spermatophyta</taxon>
        <taxon>Magnoliopsida</taxon>
        <taxon>eudicotyledons</taxon>
        <taxon>Gunneridae</taxon>
        <taxon>Pentapetalae</taxon>
        <taxon>rosids</taxon>
        <taxon>malvids</taxon>
        <taxon>Sapindales</taxon>
        <taxon>Anacardiaceae</taxon>
        <taxon>Pistacia</taxon>
    </lineage>
</organism>
<comment type="caution">
    <text evidence="1">The sequence shown here is derived from an EMBL/GenBank/DDBJ whole genome shotgun (WGS) entry which is preliminary data.</text>
</comment>
<evidence type="ECO:0000313" key="1">
    <source>
        <dbReference type="EMBL" id="KAJ0083751.1"/>
    </source>
</evidence>
<evidence type="ECO:0000313" key="2">
    <source>
        <dbReference type="Proteomes" id="UP001164250"/>
    </source>
</evidence>